<organism evidence="1 2">
    <name type="scientific">Emiliania huxleyi (strain CCMP1516)</name>
    <dbReference type="NCBI Taxonomy" id="280463"/>
    <lineage>
        <taxon>Eukaryota</taxon>
        <taxon>Haptista</taxon>
        <taxon>Haptophyta</taxon>
        <taxon>Prymnesiophyceae</taxon>
        <taxon>Isochrysidales</taxon>
        <taxon>Noelaerhabdaceae</taxon>
        <taxon>Emiliania</taxon>
    </lineage>
</organism>
<dbReference type="Gene3D" id="3.40.50.1970">
    <property type="match status" value="1"/>
</dbReference>
<dbReference type="Proteomes" id="UP000013827">
    <property type="component" value="Unassembled WGS sequence"/>
</dbReference>
<protein>
    <recommendedName>
        <fullName evidence="3">Alcohol dehydrogenase iron-type/glycerol dehydrogenase GldA domain-containing protein</fullName>
    </recommendedName>
</protein>
<evidence type="ECO:0000313" key="2">
    <source>
        <dbReference type="Proteomes" id="UP000013827"/>
    </source>
</evidence>
<reference evidence="2" key="1">
    <citation type="journal article" date="2013" name="Nature">
        <title>Pan genome of the phytoplankton Emiliania underpins its global distribution.</title>
        <authorList>
            <person name="Read B.A."/>
            <person name="Kegel J."/>
            <person name="Klute M.J."/>
            <person name="Kuo A."/>
            <person name="Lefebvre S.C."/>
            <person name="Maumus F."/>
            <person name="Mayer C."/>
            <person name="Miller J."/>
            <person name="Monier A."/>
            <person name="Salamov A."/>
            <person name="Young J."/>
            <person name="Aguilar M."/>
            <person name="Claverie J.M."/>
            <person name="Frickenhaus S."/>
            <person name="Gonzalez K."/>
            <person name="Herman E.K."/>
            <person name="Lin Y.C."/>
            <person name="Napier J."/>
            <person name="Ogata H."/>
            <person name="Sarno A.F."/>
            <person name="Shmutz J."/>
            <person name="Schroeder D."/>
            <person name="de Vargas C."/>
            <person name="Verret F."/>
            <person name="von Dassow P."/>
            <person name="Valentin K."/>
            <person name="Van de Peer Y."/>
            <person name="Wheeler G."/>
            <person name="Dacks J.B."/>
            <person name="Delwiche C.F."/>
            <person name="Dyhrman S.T."/>
            <person name="Glockner G."/>
            <person name="John U."/>
            <person name="Richards T."/>
            <person name="Worden A.Z."/>
            <person name="Zhang X."/>
            <person name="Grigoriev I.V."/>
            <person name="Allen A.E."/>
            <person name="Bidle K."/>
            <person name="Borodovsky M."/>
            <person name="Bowler C."/>
            <person name="Brownlee C."/>
            <person name="Cock J.M."/>
            <person name="Elias M."/>
            <person name="Gladyshev V.N."/>
            <person name="Groth M."/>
            <person name="Guda C."/>
            <person name="Hadaegh A."/>
            <person name="Iglesias-Rodriguez M.D."/>
            <person name="Jenkins J."/>
            <person name="Jones B.M."/>
            <person name="Lawson T."/>
            <person name="Leese F."/>
            <person name="Lindquist E."/>
            <person name="Lobanov A."/>
            <person name="Lomsadze A."/>
            <person name="Malik S.B."/>
            <person name="Marsh M.E."/>
            <person name="Mackinder L."/>
            <person name="Mock T."/>
            <person name="Mueller-Roeber B."/>
            <person name="Pagarete A."/>
            <person name="Parker M."/>
            <person name="Probert I."/>
            <person name="Quesneville H."/>
            <person name="Raines C."/>
            <person name="Rensing S.A."/>
            <person name="Riano-Pachon D.M."/>
            <person name="Richier S."/>
            <person name="Rokitta S."/>
            <person name="Shiraiwa Y."/>
            <person name="Soanes D.M."/>
            <person name="van der Giezen M."/>
            <person name="Wahlund T.M."/>
            <person name="Williams B."/>
            <person name="Wilson W."/>
            <person name="Wolfe G."/>
            <person name="Wurch L.L."/>
        </authorList>
    </citation>
    <scope>NUCLEOTIDE SEQUENCE</scope>
</reference>
<dbReference type="STRING" id="2903.R1BFJ3"/>
<keyword evidence="2" id="KW-1185">Reference proteome</keyword>
<sequence>MSTESPTKRRRNGGEVRVVQVIGGSEVHIGHGLLRKVPEMALAAGIKASRFVIVSDETVFGLYGQTLVDAFVAAGHTPLTFQVKPGENSKCRMYKQQIEDHMLEHRCQRDTCMAEWSAT</sequence>
<evidence type="ECO:0008006" key="3">
    <source>
        <dbReference type="Google" id="ProtNLM"/>
    </source>
</evidence>
<dbReference type="GeneID" id="17254244"/>
<accession>A0A0D3IA07</accession>
<dbReference type="SUPFAM" id="SSF56796">
    <property type="entry name" value="Dehydroquinate synthase-like"/>
    <property type="match status" value="1"/>
</dbReference>
<dbReference type="KEGG" id="ehx:EMIHUDRAFT_249205"/>
<evidence type="ECO:0000313" key="1">
    <source>
        <dbReference type="EnsemblProtists" id="EOD08092"/>
    </source>
</evidence>
<dbReference type="EnsemblProtists" id="EOD08092">
    <property type="protein sequence ID" value="EOD08092"/>
    <property type="gene ID" value="EMIHUDRAFT_249205"/>
</dbReference>
<dbReference type="HOGENOM" id="CLU_2065915_0_0_1"/>
<name>A0A0D3IA07_EMIH1</name>
<dbReference type="RefSeq" id="XP_005760521.1">
    <property type="nucleotide sequence ID" value="XM_005760464.1"/>
</dbReference>
<reference evidence="1" key="2">
    <citation type="submission" date="2024-10" db="UniProtKB">
        <authorList>
            <consortium name="EnsemblProtists"/>
        </authorList>
    </citation>
    <scope>IDENTIFICATION</scope>
</reference>
<proteinExistence type="predicted"/>
<dbReference type="PaxDb" id="2903-EOD08092"/>
<dbReference type="AlphaFoldDB" id="A0A0D3IA07"/>